<dbReference type="SMART" id="SM00849">
    <property type="entry name" value="Lactamase_B"/>
    <property type="match status" value="1"/>
</dbReference>
<dbReference type="Gene3D" id="1.10.10.10">
    <property type="entry name" value="Winged helix-like DNA-binding domain superfamily/Winged helix DNA-binding domain"/>
    <property type="match status" value="1"/>
</dbReference>
<dbReference type="InterPro" id="IPR050662">
    <property type="entry name" value="Sec-metab_biosynth-thioest"/>
</dbReference>
<sequence>MPIPFVKEFDPNYGQAVILAPNIRRLTAPNPSPFTFKGTNSFLIGTDTLALIDPGPNDKNHLQTLLKHIDSHPLSHIFVTHCHLDHCGLAKKIAQHTGAKIVAVGRYRHANNEAFSNQIILESGSQIDFKPDIDLKDGQTIEGDGWAITSVTTPGHMASHTAFALANSGILFTGDHVMAWSTTVIAPPEGSMRDYMHSLDKLLKRHDKVYLPGHGGAVYKPHHFVRALKTHRKIRECAIFNRLAKGDCDIKTIVQTLYRDTDPKLHKAAALSVFAHLEDLVARNLVKTKGAPSLYGHYSIS</sequence>
<dbReference type="AlphaFoldDB" id="J0ZPN6"/>
<feature type="domain" description="Metallo-beta-lactamase" evidence="1">
    <location>
        <begin position="38"/>
        <end position="214"/>
    </location>
</feature>
<comment type="caution">
    <text evidence="2">The sequence shown here is derived from an EMBL/GenBank/DDBJ whole genome shotgun (WGS) entry which is preliminary data.</text>
</comment>
<protein>
    <recommendedName>
        <fullName evidence="1">Metallo-beta-lactamase domain-containing protein</fullName>
    </recommendedName>
</protein>
<organism evidence="2 3">
    <name type="scientific">Bartonella tamiae Th239</name>
    <dbReference type="NCBI Taxonomy" id="1094558"/>
    <lineage>
        <taxon>Bacteria</taxon>
        <taxon>Pseudomonadati</taxon>
        <taxon>Pseudomonadota</taxon>
        <taxon>Alphaproteobacteria</taxon>
        <taxon>Hyphomicrobiales</taxon>
        <taxon>Bartonellaceae</taxon>
        <taxon>Bartonella</taxon>
    </lineage>
</organism>
<dbReference type="OrthoDB" id="9788263at2"/>
<evidence type="ECO:0000313" key="2">
    <source>
        <dbReference type="EMBL" id="EJF90553.1"/>
    </source>
</evidence>
<reference evidence="2 3" key="1">
    <citation type="submission" date="2012-03" db="EMBL/GenBank/DDBJ databases">
        <title>The Genome Sequence of Bartonella tamiae Th239.</title>
        <authorList>
            <consortium name="The Broad Institute Genome Sequencing Platform"/>
            <consortium name="The Broad Institute Genome Sequencing Center for Infectious Disease"/>
            <person name="Feldgarden M."/>
            <person name="Kirby J."/>
            <person name="Kosoy M."/>
            <person name="Birtles R."/>
            <person name="Probert W.S."/>
            <person name="Chiaraviglio L."/>
            <person name="Young S.K."/>
            <person name="Zeng Q."/>
            <person name="Gargeya S."/>
            <person name="Fitzgerald M."/>
            <person name="Haas B."/>
            <person name="Abouelleil A."/>
            <person name="Alvarado L."/>
            <person name="Arachchi H.M."/>
            <person name="Berlin A."/>
            <person name="Chapman S.B."/>
            <person name="Gearin G."/>
            <person name="Goldberg J."/>
            <person name="Griggs A."/>
            <person name="Gujja S."/>
            <person name="Hansen M."/>
            <person name="Heiman D."/>
            <person name="Howarth C."/>
            <person name="Larimer J."/>
            <person name="Lui A."/>
            <person name="MacDonald P.J.P."/>
            <person name="McCowen C."/>
            <person name="Montmayeur A."/>
            <person name="Murphy C."/>
            <person name="Neiman D."/>
            <person name="Pearson M."/>
            <person name="Priest M."/>
            <person name="Roberts A."/>
            <person name="Saif S."/>
            <person name="Shea T."/>
            <person name="Sisk P."/>
            <person name="Stolte C."/>
            <person name="Sykes S."/>
            <person name="Wortman J."/>
            <person name="Nusbaum C."/>
            <person name="Birren B."/>
        </authorList>
    </citation>
    <scope>NUCLEOTIDE SEQUENCE [LARGE SCALE GENOMIC DNA]</scope>
    <source>
        <strain evidence="2 3">Th239</strain>
    </source>
</reference>
<dbReference type="SUPFAM" id="SSF56281">
    <property type="entry name" value="Metallo-hydrolase/oxidoreductase"/>
    <property type="match status" value="1"/>
</dbReference>
<keyword evidence="3" id="KW-1185">Reference proteome</keyword>
<dbReference type="STRING" id="1094558.ME5_00954"/>
<dbReference type="InterPro" id="IPR001279">
    <property type="entry name" value="Metallo-B-lactamas"/>
</dbReference>
<dbReference type="Pfam" id="PF00753">
    <property type="entry name" value="Lactamase_B"/>
    <property type="match status" value="1"/>
</dbReference>
<dbReference type="InterPro" id="IPR041516">
    <property type="entry name" value="LACTB2_WH"/>
</dbReference>
<name>J0ZPN6_9HYPH</name>
<dbReference type="HOGENOM" id="CLU_048478_2_1_5"/>
<gene>
    <name evidence="2" type="ORF">ME5_00954</name>
</gene>
<evidence type="ECO:0000313" key="3">
    <source>
        <dbReference type="Proteomes" id="UP000008952"/>
    </source>
</evidence>
<dbReference type="Gene3D" id="3.60.15.10">
    <property type="entry name" value="Ribonuclease Z/Hydroxyacylglutathione hydrolase-like"/>
    <property type="match status" value="1"/>
</dbReference>
<proteinExistence type="predicted"/>
<dbReference type="PANTHER" id="PTHR23131">
    <property type="entry name" value="ENDORIBONUCLEASE LACTB2"/>
    <property type="match status" value="1"/>
</dbReference>
<dbReference type="InterPro" id="IPR036866">
    <property type="entry name" value="RibonucZ/Hydroxyglut_hydro"/>
</dbReference>
<accession>J0ZPN6</accession>
<evidence type="ECO:0000259" key="1">
    <source>
        <dbReference type="SMART" id="SM00849"/>
    </source>
</evidence>
<dbReference type="PANTHER" id="PTHR23131:SF0">
    <property type="entry name" value="ENDORIBONUCLEASE LACTB2"/>
    <property type="match status" value="1"/>
</dbReference>
<dbReference type="Proteomes" id="UP000008952">
    <property type="component" value="Unassembled WGS sequence"/>
</dbReference>
<dbReference type="PATRIC" id="fig|1094558.3.peg.1044"/>
<dbReference type="InterPro" id="IPR036388">
    <property type="entry name" value="WH-like_DNA-bd_sf"/>
</dbReference>
<dbReference type="RefSeq" id="WP_008038955.1">
    <property type="nucleotide sequence ID" value="NZ_JH725147.1"/>
</dbReference>
<dbReference type="eggNOG" id="COG0491">
    <property type="taxonomic scope" value="Bacteria"/>
</dbReference>
<dbReference type="Pfam" id="PF17778">
    <property type="entry name" value="WHD_BLACT"/>
    <property type="match status" value="1"/>
</dbReference>
<dbReference type="EMBL" id="AIMB01000007">
    <property type="protein sequence ID" value="EJF90553.1"/>
    <property type="molecule type" value="Genomic_DNA"/>
</dbReference>
<dbReference type="CDD" id="cd16278">
    <property type="entry name" value="metallo-hydrolase-like_MBL-fold"/>
    <property type="match status" value="1"/>
</dbReference>